<dbReference type="GO" id="GO:0008270">
    <property type="term" value="F:zinc ion binding"/>
    <property type="evidence" value="ECO:0007669"/>
    <property type="project" value="UniProtKB-UniRule"/>
</dbReference>
<evidence type="ECO:0000313" key="15">
    <source>
        <dbReference type="EMBL" id="KKS81228.1"/>
    </source>
</evidence>
<feature type="binding site" evidence="12">
    <location>
        <position position="259"/>
    </location>
    <ligand>
        <name>Zn(2+)</name>
        <dbReference type="ChEBI" id="CHEBI:29105"/>
    </ligand>
</feature>
<keyword evidence="6 12" id="KW-0479">Metal-binding</keyword>
<organism evidence="15 16">
    <name type="scientific">Candidatus Wolfebacteria bacterium GW2011_GWC1_43_10</name>
    <dbReference type="NCBI Taxonomy" id="1619011"/>
    <lineage>
        <taxon>Bacteria</taxon>
        <taxon>Candidatus Wolfeibacteriota</taxon>
    </lineage>
</organism>
<gene>
    <name evidence="12" type="primary">cysS</name>
    <name evidence="15" type="ORF">UV58_C0025G0005</name>
</gene>
<evidence type="ECO:0000256" key="2">
    <source>
        <dbReference type="ARBA" id="ARBA00005594"/>
    </source>
</evidence>
<reference evidence="15 16" key="1">
    <citation type="journal article" date="2015" name="Nature">
        <title>rRNA introns, odd ribosomes, and small enigmatic genomes across a large radiation of phyla.</title>
        <authorList>
            <person name="Brown C.T."/>
            <person name="Hug L.A."/>
            <person name="Thomas B.C."/>
            <person name="Sharon I."/>
            <person name="Castelle C.J."/>
            <person name="Singh A."/>
            <person name="Wilkins M.J."/>
            <person name="Williams K.H."/>
            <person name="Banfield J.F."/>
        </authorList>
    </citation>
    <scope>NUCLEOTIDE SEQUENCE [LARGE SCALE GENOMIC DNA]</scope>
</reference>
<dbReference type="PANTHER" id="PTHR10890:SF3">
    <property type="entry name" value="CYSTEINE--TRNA LIGASE, CYTOPLASMIC"/>
    <property type="match status" value="1"/>
</dbReference>
<dbReference type="Proteomes" id="UP000034810">
    <property type="component" value="Unassembled WGS sequence"/>
</dbReference>
<evidence type="ECO:0000256" key="7">
    <source>
        <dbReference type="ARBA" id="ARBA00022741"/>
    </source>
</evidence>
<evidence type="ECO:0000256" key="1">
    <source>
        <dbReference type="ARBA" id="ARBA00004496"/>
    </source>
</evidence>
<evidence type="ECO:0000256" key="4">
    <source>
        <dbReference type="ARBA" id="ARBA00022490"/>
    </source>
</evidence>
<evidence type="ECO:0000256" key="8">
    <source>
        <dbReference type="ARBA" id="ARBA00022833"/>
    </source>
</evidence>
<dbReference type="Gene3D" id="3.40.50.620">
    <property type="entry name" value="HUPs"/>
    <property type="match status" value="1"/>
</dbReference>
<keyword evidence="5 12" id="KW-0436">Ligase</keyword>
<dbReference type="Pfam" id="PF01406">
    <property type="entry name" value="tRNA-synt_1e"/>
    <property type="match status" value="1"/>
</dbReference>
<keyword evidence="8 12" id="KW-0862">Zinc</keyword>
<dbReference type="InterPro" id="IPR015273">
    <property type="entry name" value="Cys-tRNA-synt_Ia_DALR"/>
</dbReference>
<accession>A0A0G1F2Z6</accession>
<comment type="catalytic activity">
    <reaction evidence="12">
        <text>tRNA(Cys) + L-cysteine + ATP = L-cysteinyl-tRNA(Cys) + AMP + diphosphate</text>
        <dbReference type="Rhea" id="RHEA:17773"/>
        <dbReference type="Rhea" id="RHEA-COMP:9661"/>
        <dbReference type="Rhea" id="RHEA-COMP:9679"/>
        <dbReference type="ChEBI" id="CHEBI:30616"/>
        <dbReference type="ChEBI" id="CHEBI:33019"/>
        <dbReference type="ChEBI" id="CHEBI:35235"/>
        <dbReference type="ChEBI" id="CHEBI:78442"/>
        <dbReference type="ChEBI" id="CHEBI:78517"/>
        <dbReference type="ChEBI" id="CHEBI:456215"/>
        <dbReference type="EC" id="6.1.1.16"/>
    </reaction>
</comment>
<comment type="similarity">
    <text evidence="2 12">Belongs to the class-I aminoacyl-tRNA synthetase family.</text>
</comment>
<dbReference type="InterPro" id="IPR024909">
    <property type="entry name" value="Cys-tRNA/MSH_ligase"/>
</dbReference>
<evidence type="ECO:0000256" key="3">
    <source>
        <dbReference type="ARBA" id="ARBA00011245"/>
    </source>
</evidence>
<name>A0A0G1F2Z6_9BACT</name>
<dbReference type="PATRIC" id="fig|1619011.3.peg.706"/>
<dbReference type="Pfam" id="PF09190">
    <property type="entry name" value="DALR_2"/>
    <property type="match status" value="1"/>
</dbReference>
<keyword evidence="11 12" id="KW-0030">Aminoacyl-tRNA synthetase</keyword>
<feature type="short sequence motif" description="'HIGH' region" evidence="12">
    <location>
        <begin position="29"/>
        <end position="39"/>
    </location>
</feature>
<dbReference type="InterPro" id="IPR032678">
    <property type="entry name" value="tRNA-synt_1_cat_dom"/>
</dbReference>
<keyword evidence="9 12" id="KW-0067">ATP-binding</keyword>
<protein>
    <recommendedName>
        <fullName evidence="12">Cysteine--tRNA ligase</fullName>
        <ecNumber evidence="12">6.1.1.16</ecNumber>
    </recommendedName>
    <alternativeName>
        <fullName evidence="12">Cysteinyl-tRNA synthetase</fullName>
        <shortName evidence="12">CysRS</shortName>
    </alternativeName>
</protein>
<comment type="caution">
    <text evidence="15">The sequence shown here is derived from an EMBL/GenBank/DDBJ whole genome shotgun (WGS) entry which is preliminary data.</text>
</comment>
<comment type="cofactor">
    <cofactor evidence="12">
        <name>Zn(2+)</name>
        <dbReference type="ChEBI" id="CHEBI:29105"/>
    </cofactor>
    <text evidence="12">Binds 1 zinc ion per subunit.</text>
</comment>
<feature type="binding site" evidence="12">
    <location>
        <position position="27"/>
    </location>
    <ligand>
        <name>Zn(2+)</name>
        <dbReference type="ChEBI" id="CHEBI:29105"/>
    </ligand>
</feature>
<keyword evidence="10 12" id="KW-0648">Protein biosynthesis</keyword>
<evidence type="ECO:0000256" key="11">
    <source>
        <dbReference type="ARBA" id="ARBA00023146"/>
    </source>
</evidence>
<keyword evidence="4 12" id="KW-0963">Cytoplasm</keyword>
<comment type="subunit">
    <text evidence="3 12">Monomer.</text>
</comment>
<feature type="domain" description="Cysteinyl-tRNA synthetase class Ia DALR" evidence="14">
    <location>
        <begin position="368"/>
        <end position="391"/>
    </location>
</feature>
<dbReference type="GO" id="GO:0006423">
    <property type="term" value="P:cysteinyl-tRNA aminoacylation"/>
    <property type="evidence" value="ECO:0007669"/>
    <property type="project" value="UniProtKB-UniRule"/>
</dbReference>
<evidence type="ECO:0000256" key="5">
    <source>
        <dbReference type="ARBA" id="ARBA00022598"/>
    </source>
</evidence>
<feature type="binding site" evidence="12">
    <location>
        <position position="255"/>
    </location>
    <ligand>
        <name>Zn(2+)</name>
        <dbReference type="ChEBI" id="CHEBI:29105"/>
    </ligand>
</feature>
<evidence type="ECO:0000256" key="12">
    <source>
        <dbReference type="HAMAP-Rule" id="MF_00041"/>
    </source>
</evidence>
<dbReference type="NCBIfam" id="TIGR00435">
    <property type="entry name" value="cysS"/>
    <property type="match status" value="1"/>
</dbReference>
<feature type="binding site" evidence="12">
    <location>
        <position position="290"/>
    </location>
    <ligand>
        <name>ATP</name>
        <dbReference type="ChEBI" id="CHEBI:30616"/>
    </ligand>
</feature>
<dbReference type="HAMAP" id="MF_00041">
    <property type="entry name" value="Cys_tRNA_synth"/>
    <property type="match status" value="1"/>
</dbReference>
<dbReference type="PANTHER" id="PTHR10890">
    <property type="entry name" value="CYSTEINYL-TRNA SYNTHETASE"/>
    <property type="match status" value="1"/>
</dbReference>
<evidence type="ECO:0000256" key="10">
    <source>
        <dbReference type="ARBA" id="ARBA00022917"/>
    </source>
</evidence>
<evidence type="ECO:0000259" key="14">
    <source>
        <dbReference type="Pfam" id="PF09190"/>
    </source>
</evidence>
<dbReference type="SUPFAM" id="SSF47323">
    <property type="entry name" value="Anticodon-binding domain of a subclass of class I aminoacyl-tRNA synthetases"/>
    <property type="match status" value="1"/>
</dbReference>
<dbReference type="AlphaFoldDB" id="A0A0G1F2Z6"/>
<feature type="binding site" evidence="12">
    <location>
        <position position="230"/>
    </location>
    <ligand>
        <name>Zn(2+)</name>
        <dbReference type="ChEBI" id="CHEBI:29105"/>
    </ligand>
</feature>
<dbReference type="InterPro" id="IPR009080">
    <property type="entry name" value="tRNAsynth_Ia_anticodon-bd"/>
</dbReference>
<evidence type="ECO:0000256" key="9">
    <source>
        <dbReference type="ARBA" id="ARBA00022840"/>
    </source>
</evidence>
<dbReference type="InterPro" id="IPR015803">
    <property type="entry name" value="Cys-tRNA-ligase"/>
</dbReference>
<feature type="domain" description="tRNA synthetases class I catalytic" evidence="13">
    <location>
        <begin position="15"/>
        <end position="335"/>
    </location>
</feature>
<dbReference type="InterPro" id="IPR014729">
    <property type="entry name" value="Rossmann-like_a/b/a_fold"/>
</dbReference>
<dbReference type="EC" id="6.1.1.16" evidence="12"/>
<evidence type="ECO:0000256" key="6">
    <source>
        <dbReference type="ARBA" id="ARBA00022723"/>
    </source>
</evidence>
<keyword evidence="7 12" id="KW-0547">Nucleotide-binding</keyword>
<dbReference type="SUPFAM" id="SSF52374">
    <property type="entry name" value="Nucleotidylyl transferase"/>
    <property type="match status" value="1"/>
</dbReference>
<evidence type="ECO:0000259" key="13">
    <source>
        <dbReference type="Pfam" id="PF01406"/>
    </source>
</evidence>
<proteinExistence type="inferred from homology"/>
<dbReference type="GO" id="GO:0005829">
    <property type="term" value="C:cytosol"/>
    <property type="evidence" value="ECO:0007669"/>
    <property type="project" value="TreeGrafter"/>
</dbReference>
<dbReference type="CDD" id="cd00672">
    <property type="entry name" value="CysRS_core"/>
    <property type="match status" value="1"/>
</dbReference>
<comment type="subcellular location">
    <subcellularLocation>
        <location evidence="1 12">Cytoplasm</location>
    </subcellularLocation>
</comment>
<sequence>MKLFNTLSRSKEEFIPISQGRVLFYHCGPTVYWTQHIGNLRGMMMGDLLRRSLEFCGYVVKHVRNYTDVGHLTSDSDTGEDKMEKGAKREGMTPEKIAKKYIDIFESDTKALNLLEPTFKPRATEYIAQMIDIISVLLEKGFAYTTDLAVYFDVTKFSTYTQLSHQQMDKIQEGAGKADVSDPRKIHAADFALWFFKAGVHSNALQVWKSPFQSLLVRDGVGFPGWHIECSAMSKALLGTTIDIHLGGVEHIPVHHTNEIAQSEGASGAPFVHYWLHNEHLLAGDKKMAKSEGTGFSLQEIIDRGYDPRVLRYFFLQAHYRSKQNFTWEALEGAKKALQLLRNFVTSWKLNLNSENKIIDKGKLYQEQFTDAISDDLNIPKALAVVWDMAKSELSDAEKLSLILDFDRVLGLGLVDWKQKEIPEKIMKLIEKRNTLRKEKKFDESDVIRKQIEDAGYSVSDTPISSESSSL</sequence>
<dbReference type="PRINTS" id="PR00983">
    <property type="entry name" value="TRNASYNTHCYS"/>
</dbReference>
<dbReference type="Gene3D" id="1.20.120.1910">
    <property type="entry name" value="Cysteine-tRNA ligase, C-terminal anti-codon recognition domain"/>
    <property type="match status" value="1"/>
</dbReference>
<dbReference type="GO" id="GO:0005524">
    <property type="term" value="F:ATP binding"/>
    <property type="evidence" value="ECO:0007669"/>
    <property type="project" value="UniProtKB-UniRule"/>
</dbReference>
<evidence type="ECO:0000313" key="16">
    <source>
        <dbReference type="Proteomes" id="UP000034810"/>
    </source>
</evidence>
<dbReference type="GO" id="GO:0004817">
    <property type="term" value="F:cysteine-tRNA ligase activity"/>
    <property type="evidence" value="ECO:0007669"/>
    <property type="project" value="UniProtKB-UniRule"/>
</dbReference>
<feature type="short sequence motif" description="'KMSKS' region" evidence="12">
    <location>
        <begin position="287"/>
        <end position="291"/>
    </location>
</feature>
<dbReference type="EMBL" id="LCFA01000025">
    <property type="protein sequence ID" value="KKS81228.1"/>
    <property type="molecule type" value="Genomic_DNA"/>
</dbReference>